<gene>
    <name evidence="1" type="ORF">LR48_Vigan11g122500</name>
</gene>
<protein>
    <recommendedName>
        <fullName evidence="3">Leucine-rich repeat-containing N-terminal plant-type domain-containing protein</fullName>
    </recommendedName>
</protein>
<proteinExistence type="predicted"/>
<dbReference type="Gene3D" id="3.80.10.10">
    <property type="entry name" value="Ribonuclease Inhibitor"/>
    <property type="match status" value="1"/>
</dbReference>
<reference evidence="2" key="1">
    <citation type="journal article" date="2015" name="Proc. Natl. Acad. Sci. U.S.A.">
        <title>Genome sequencing of adzuki bean (Vigna angularis) provides insight into high starch and low fat accumulation and domestication.</title>
        <authorList>
            <person name="Yang K."/>
            <person name="Tian Z."/>
            <person name="Chen C."/>
            <person name="Luo L."/>
            <person name="Zhao B."/>
            <person name="Wang Z."/>
            <person name="Yu L."/>
            <person name="Li Y."/>
            <person name="Sun Y."/>
            <person name="Li W."/>
            <person name="Chen Y."/>
            <person name="Li Y."/>
            <person name="Zhang Y."/>
            <person name="Ai D."/>
            <person name="Zhao J."/>
            <person name="Shang C."/>
            <person name="Ma Y."/>
            <person name="Wu B."/>
            <person name="Wang M."/>
            <person name="Gao L."/>
            <person name="Sun D."/>
            <person name="Zhang P."/>
            <person name="Guo F."/>
            <person name="Wang W."/>
            <person name="Li Y."/>
            <person name="Wang J."/>
            <person name="Varshney R.K."/>
            <person name="Wang J."/>
            <person name="Ling H.Q."/>
            <person name="Wan P."/>
        </authorList>
    </citation>
    <scope>NUCLEOTIDE SEQUENCE</scope>
    <source>
        <strain evidence="2">cv. Jingnong 6</strain>
    </source>
</reference>
<dbReference type="SUPFAM" id="SSF52058">
    <property type="entry name" value="L domain-like"/>
    <property type="match status" value="1"/>
</dbReference>
<name>A0A0L9VSY1_PHAAN</name>
<dbReference type="EMBL" id="CM003381">
    <property type="protein sequence ID" value="KOM58191.1"/>
    <property type="molecule type" value="Genomic_DNA"/>
</dbReference>
<evidence type="ECO:0008006" key="3">
    <source>
        <dbReference type="Google" id="ProtNLM"/>
    </source>
</evidence>
<dbReference type="InterPro" id="IPR032675">
    <property type="entry name" value="LRR_dom_sf"/>
</dbReference>
<dbReference type="Gramene" id="KOM58191">
    <property type="protein sequence ID" value="KOM58191"/>
    <property type="gene ID" value="LR48_Vigan11g122500"/>
</dbReference>
<accession>A0A0L9VSY1</accession>
<dbReference type="Proteomes" id="UP000053144">
    <property type="component" value="Chromosome 11"/>
</dbReference>
<organism evidence="1 2">
    <name type="scientific">Phaseolus angularis</name>
    <name type="common">Azuki bean</name>
    <name type="synonym">Vigna angularis</name>
    <dbReference type="NCBI Taxonomy" id="3914"/>
    <lineage>
        <taxon>Eukaryota</taxon>
        <taxon>Viridiplantae</taxon>
        <taxon>Streptophyta</taxon>
        <taxon>Embryophyta</taxon>
        <taxon>Tracheophyta</taxon>
        <taxon>Spermatophyta</taxon>
        <taxon>Magnoliopsida</taxon>
        <taxon>eudicotyledons</taxon>
        <taxon>Gunneridae</taxon>
        <taxon>Pentapetalae</taxon>
        <taxon>rosids</taxon>
        <taxon>fabids</taxon>
        <taxon>Fabales</taxon>
        <taxon>Fabaceae</taxon>
        <taxon>Papilionoideae</taxon>
        <taxon>50 kb inversion clade</taxon>
        <taxon>NPAAA clade</taxon>
        <taxon>indigoferoid/millettioid clade</taxon>
        <taxon>Phaseoleae</taxon>
        <taxon>Vigna</taxon>
    </lineage>
</organism>
<sequence length="104" mass="11884">MTEAPTALDEEWTISGEMWRLKENIGVAEADAEGATEEEEKRRRQRRLSILQNNSFSRTILEGFVELKELKVLDLGYNNFSGHLRADLGSNISLAICRVMTHFE</sequence>
<dbReference type="AlphaFoldDB" id="A0A0L9VSY1"/>
<evidence type="ECO:0000313" key="2">
    <source>
        <dbReference type="Proteomes" id="UP000053144"/>
    </source>
</evidence>
<evidence type="ECO:0000313" key="1">
    <source>
        <dbReference type="EMBL" id="KOM58191.1"/>
    </source>
</evidence>